<dbReference type="InterPro" id="IPR001482">
    <property type="entry name" value="T2SS/T4SS_dom"/>
</dbReference>
<comment type="caution">
    <text evidence="5">The sequence shown here is derived from an EMBL/GenBank/DDBJ whole genome shotgun (WGS) entry which is preliminary data.</text>
</comment>
<evidence type="ECO:0000259" key="4">
    <source>
        <dbReference type="PROSITE" id="PS00662"/>
    </source>
</evidence>
<evidence type="ECO:0000256" key="2">
    <source>
        <dbReference type="ARBA" id="ARBA00022741"/>
    </source>
</evidence>
<evidence type="ECO:0000313" key="6">
    <source>
        <dbReference type="Proteomes" id="UP001431776"/>
    </source>
</evidence>
<dbReference type="PANTHER" id="PTHR30258">
    <property type="entry name" value="TYPE II SECRETION SYSTEM PROTEIN GSPE-RELATED"/>
    <property type="match status" value="1"/>
</dbReference>
<dbReference type="InterPro" id="IPR037257">
    <property type="entry name" value="T2SS_E_N_sf"/>
</dbReference>
<dbReference type="GO" id="GO:0005524">
    <property type="term" value="F:ATP binding"/>
    <property type="evidence" value="ECO:0007669"/>
    <property type="project" value="UniProtKB-KW"/>
</dbReference>
<name>A0AAW6TT50_9BACT</name>
<dbReference type="InterPro" id="IPR027417">
    <property type="entry name" value="P-loop_NTPase"/>
</dbReference>
<dbReference type="SUPFAM" id="SSF52540">
    <property type="entry name" value="P-loop containing nucleoside triphosphate hydrolases"/>
    <property type="match status" value="1"/>
</dbReference>
<reference evidence="5" key="1">
    <citation type="submission" date="2023-05" db="EMBL/GenBank/DDBJ databases">
        <title>Anaerotaeda fermentans gen. nov., sp. nov., a novel anaerobic planctomycete of the new family within the order Sedimentisphaerales isolated from Taman Peninsula, Russia.</title>
        <authorList>
            <person name="Khomyakova M.A."/>
            <person name="Merkel A.Y."/>
            <person name="Slobodkin A.I."/>
        </authorList>
    </citation>
    <scope>NUCLEOTIDE SEQUENCE</scope>
    <source>
        <strain evidence="5">M17dextr</strain>
    </source>
</reference>
<sequence length="578" mass="63719">MSQILLENKMQLGQLLLARGVVTQEQIDHALAEQQDKGHRKLLGELFVEMGYCTENQIAAALAEAYGVPYAQVSPKLCDPKAVELLPREFLEAHIVLPLFKVHDVLTVAVNEPTNVFLLDEIARISGCRVRVVCSTSKDIKATLQSYLPAANVFVIDDIIDDEGLEEFTLIESITQDISNLEEVAGQSPVVKLVNYLLYNAVRENASDIHVECDEKRLRVRYRVDGKLYEKMRPPHQMHAAVVSRIKIMAELDIAQRRLPQDGGIHVLVEGRPIDLRVSVMPGNFGEKVVIRVIDPQKILYNLESLGFTYDNLLRFREVIQVPNGIVLVTGPTGSGKNTTLYAALSELNSEEVNICTVEDPVECNISGINQFQVNTGVGFEFSTALRSLLRQDPDIIMVGEIRDQATANIAVQAALTGHLVLSTLHTNDAPGAVTRLLDLGVAPYLVSASLKGVLAQRLVRKICPNCKTEYDPPPSLKRSVPSQDGEACKFYRGLGCKKCRNTGYAGRIAIHELLVPDDEMMEMINERVSAKRLRAAALAKGMTPLHFDGIEKVKAGIVSIEEVLRIAAFEAPATVES</sequence>
<dbReference type="GO" id="GO:0005886">
    <property type="term" value="C:plasma membrane"/>
    <property type="evidence" value="ECO:0007669"/>
    <property type="project" value="TreeGrafter"/>
</dbReference>
<dbReference type="PROSITE" id="PS00662">
    <property type="entry name" value="T2SP_E"/>
    <property type="match status" value="1"/>
</dbReference>
<dbReference type="Proteomes" id="UP001431776">
    <property type="component" value="Unassembled WGS sequence"/>
</dbReference>
<dbReference type="PANTHER" id="PTHR30258:SF3">
    <property type="entry name" value="SLL1921 PROTEIN"/>
    <property type="match status" value="1"/>
</dbReference>
<dbReference type="Pfam" id="PF00437">
    <property type="entry name" value="T2SSE"/>
    <property type="match status" value="1"/>
</dbReference>
<evidence type="ECO:0000256" key="3">
    <source>
        <dbReference type="ARBA" id="ARBA00022840"/>
    </source>
</evidence>
<accession>A0AAW6TT50</accession>
<keyword evidence="6" id="KW-1185">Reference proteome</keyword>
<dbReference type="Gene3D" id="3.30.450.90">
    <property type="match status" value="1"/>
</dbReference>
<dbReference type="FunFam" id="3.30.450.90:FF:000001">
    <property type="entry name" value="Type II secretion system ATPase GspE"/>
    <property type="match status" value="1"/>
</dbReference>
<dbReference type="Gene3D" id="3.40.50.300">
    <property type="entry name" value="P-loop containing nucleotide triphosphate hydrolases"/>
    <property type="match status" value="1"/>
</dbReference>
<keyword evidence="2" id="KW-0547">Nucleotide-binding</keyword>
<proteinExistence type="inferred from homology"/>
<dbReference type="SUPFAM" id="SSF160246">
    <property type="entry name" value="EspE N-terminal domain-like"/>
    <property type="match status" value="1"/>
</dbReference>
<dbReference type="GO" id="GO:0016887">
    <property type="term" value="F:ATP hydrolysis activity"/>
    <property type="evidence" value="ECO:0007669"/>
    <property type="project" value="TreeGrafter"/>
</dbReference>
<gene>
    <name evidence="5" type="ORF">QJ522_01920</name>
</gene>
<protein>
    <submittedName>
        <fullName evidence="5">ATPase, T2SS/T4P/T4SS family</fullName>
    </submittedName>
</protein>
<dbReference type="RefSeq" id="WP_349243197.1">
    <property type="nucleotide sequence ID" value="NZ_JASCXX010000002.1"/>
</dbReference>
<comment type="similarity">
    <text evidence="1">Belongs to the GSP E family.</text>
</comment>
<organism evidence="5 6">
    <name type="scientific">Anaerobaca lacustris</name>
    <dbReference type="NCBI Taxonomy" id="3044600"/>
    <lineage>
        <taxon>Bacteria</taxon>
        <taxon>Pseudomonadati</taxon>
        <taxon>Planctomycetota</taxon>
        <taxon>Phycisphaerae</taxon>
        <taxon>Sedimentisphaerales</taxon>
        <taxon>Anaerobacaceae</taxon>
        <taxon>Anaerobaca</taxon>
    </lineage>
</organism>
<dbReference type="EMBL" id="JASCXX010000002">
    <property type="protein sequence ID" value="MDI6447785.1"/>
    <property type="molecule type" value="Genomic_DNA"/>
</dbReference>
<dbReference type="Pfam" id="PF05157">
    <property type="entry name" value="MshEN"/>
    <property type="match status" value="1"/>
</dbReference>
<feature type="domain" description="Bacterial type II secretion system protein E" evidence="4">
    <location>
        <begin position="390"/>
        <end position="404"/>
    </location>
</feature>
<evidence type="ECO:0000256" key="1">
    <source>
        <dbReference type="ARBA" id="ARBA00006611"/>
    </source>
</evidence>
<dbReference type="FunFam" id="3.40.50.300:FF:000398">
    <property type="entry name" value="Type IV pilus assembly ATPase PilB"/>
    <property type="match status" value="1"/>
</dbReference>
<dbReference type="Gene3D" id="3.30.300.160">
    <property type="entry name" value="Type II secretion system, protein E, N-terminal domain"/>
    <property type="match status" value="1"/>
</dbReference>
<dbReference type="InterPro" id="IPR007831">
    <property type="entry name" value="T2SS_GspE_N"/>
</dbReference>
<dbReference type="AlphaFoldDB" id="A0AAW6TT50"/>
<keyword evidence="3" id="KW-0067">ATP-binding</keyword>
<dbReference type="CDD" id="cd01129">
    <property type="entry name" value="PulE-GspE-like"/>
    <property type="match status" value="1"/>
</dbReference>
<evidence type="ECO:0000313" key="5">
    <source>
        <dbReference type="EMBL" id="MDI6447785.1"/>
    </source>
</evidence>